<gene>
    <name evidence="4" type="primary">LOC116219975</name>
</gene>
<accession>A0A6P8EVX0</accession>
<name>A0A6P8EVX0_CLUHA</name>
<feature type="signal peptide" evidence="1">
    <location>
        <begin position="1"/>
        <end position="18"/>
    </location>
</feature>
<feature type="domain" description="C-type lectin" evidence="2">
    <location>
        <begin position="23"/>
        <end position="136"/>
    </location>
</feature>
<dbReference type="GeneID" id="116219975"/>
<evidence type="ECO:0000256" key="1">
    <source>
        <dbReference type="SAM" id="SignalP"/>
    </source>
</evidence>
<dbReference type="InterPro" id="IPR018378">
    <property type="entry name" value="C-type_lectin_CS"/>
</dbReference>
<feature type="domain" description="C-type lectin" evidence="2">
    <location>
        <begin position="253"/>
        <end position="370"/>
    </location>
</feature>
<dbReference type="Proteomes" id="UP000515152">
    <property type="component" value="Chromosome 1"/>
</dbReference>
<dbReference type="PROSITE" id="PS50041">
    <property type="entry name" value="C_TYPE_LECTIN_2"/>
    <property type="match status" value="4"/>
</dbReference>
<dbReference type="Pfam" id="PF00059">
    <property type="entry name" value="Lectin_C"/>
    <property type="match status" value="4"/>
</dbReference>
<proteinExistence type="predicted"/>
<evidence type="ECO:0000313" key="3">
    <source>
        <dbReference type="Proteomes" id="UP000515152"/>
    </source>
</evidence>
<sequence length="519" mass="59648">MFLIVVLLSTGLWIVSLGLRGHYVFLNQPKTWNEAQSYCREKHADLATIENTEDVRRMTDVVDGNFDGSAWIGLHGDSKSWRWSLEHSDLYGKGASVFRGWWDQPDNTEGRELCVYISMGKWNDFRCDYSLMAVCYDERGNNTEKYVLLKTYMTWTEAREYCREHHTDLASVKNDTENHIISRIVGDDAAWIGLHRTAWSDMSRSSFTFWAEIIDDSRTYRQQNCVVVWYRSSGGWTWETCDRALPFICYSGTSPRMYHLEGDRKSWLDAQKHCREKYTDLATVDNTEDMDRLMHMTSGSYDGFAWIGMYDDLFRSWRWSLEDEVIQGAGEYRNWDSAQDNTGQGEHCVATVYGAWLAFSCKTLIRFICYDDKNGTQSYVLSDQTATWSDAQSYCRQHHTDLASVRSSTDNQMIAHRAGSEIVWIGLYRGRAWSDQSNSSFRHWKSGQPDYAGGNQNCVAASLADSGKWTDHNCLDVLPFFCYSVAECSSNPSPWLSAGNSYHGVCTSDLQSCEETLRL</sequence>
<dbReference type="RefSeq" id="XP_031420388.2">
    <property type="nucleotide sequence ID" value="XM_031564528.2"/>
</dbReference>
<dbReference type="PANTHER" id="PTHR45784:SF3">
    <property type="entry name" value="C-TYPE LECTIN DOMAIN FAMILY 4 MEMBER K-LIKE-RELATED"/>
    <property type="match status" value="1"/>
</dbReference>
<reference evidence="4" key="1">
    <citation type="submission" date="2025-08" db="UniProtKB">
        <authorList>
            <consortium name="RefSeq"/>
        </authorList>
    </citation>
    <scope>IDENTIFICATION</scope>
</reference>
<dbReference type="InterPro" id="IPR001304">
    <property type="entry name" value="C-type_lectin-like"/>
</dbReference>
<organism evidence="3 4">
    <name type="scientific">Clupea harengus</name>
    <name type="common">Atlantic herring</name>
    <dbReference type="NCBI Taxonomy" id="7950"/>
    <lineage>
        <taxon>Eukaryota</taxon>
        <taxon>Metazoa</taxon>
        <taxon>Chordata</taxon>
        <taxon>Craniata</taxon>
        <taxon>Vertebrata</taxon>
        <taxon>Euteleostomi</taxon>
        <taxon>Actinopterygii</taxon>
        <taxon>Neopterygii</taxon>
        <taxon>Teleostei</taxon>
        <taxon>Clupei</taxon>
        <taxon>Clupeiformes</taxon>
        <taxon>Clupeoidei</taxon>
        <taxon>Clupeidae</taxon>
        <taxon>Clupea</taxon>
    </lineage>
</organism>
<dbReference type="OrthoDB" id="7357196at2759"/>
<dbReference type="PANTHER" id="PTHR45784">
    <property type="entry name" value="C-TYPE LECTIN DOMAIN FAMILY 20 MEMBER A-RELATED"/>
    <property type="match status" value="1"/>
</dbReference>
<feature type="domain" description="C-type lectin" evidence="2">
    <location>
        <begin position="146"/>
        <end position="250"/>
    </location>
</feature>
<feature type="chain" id="PRO_5035176238" evidence="1">
    <location>
        <begin position="19"/>
        <end position="519"/>
    </location>
</feature>
<keyword evidence="3" id="KW-1185">Reference proteome</keyword>
<protein>
    <submittedName>
        <fullName evidence="4">Macrophage mannose receptor 1-like</fullName>
    </submittedName>
</protein>
<keyword evidence="1" id="KW-0732">Signal</keyword>
<evidence type="ECO:0000313" key="4">
    <source>
        <dbReference type="RefSeq" id="XP_031420388.2"/>
    </source>
</evidence>
<feature type="domain" description="C-type lectin" evidence="2">
    <location>
        <begin position="374"/>
        <end position="483"/>
    </location>
</feature>
<evidence type="ECO:0000259" key="2">
    <source>
        <dbReference type="PROSITE" id="PS50041"/>
    </source>
</evidence>
<dbReference type="PROSITE" id="PS00615">
    <property type="entry name" value="C_TYPE_LECTIN_1"/>
    <property type="match status" value="1"/>
</dbReference>
<dbReference type="KEGG" id="char:116219975"/>
<dbReference type="SMART" id="SM00034">
    <property type="entry name" value="CLECT"/>
    <property type="match status" value="4"/>
</dbReference>
<dbReference type="AlphaFoldDB" id="A0A6P8EVX0"/>